<gene>
    <name evidence="5" type="primary">csrA</name>
    <name evidence="6" type="ORF">CQA54_06395</name>
</gene>
<dbReference type="GO" id="GO:0005829">
    <property type="term" value="C:cytosol"/>
    <property type="evidence" value="ECO:0007669"/>
    <property type="project" value="TreeGrafter"/>
</dbReference>
<keyword evidence="5" id="KW-1005">Bacterial flagellum biogenesis</keyword>
<proteinExistence type="inferred from homology"/>
<comment type="function">
    <text evidence="5">A translational regulator that binds mRNA to regulate translation initiation and/or mRNA stability. Usually binds in the 5'-UTR at or near the Shine-Dalgarno sequence preventing ribosome-binding, thus repressing translation. Its main target seems to be the major flagellin gene, while its function is anatagonized by FliW.</text>
</comment>
<dbReference type="SUPFAM" id="SSF117130">
    <property type="entry name" value="CsrA-like"/>
    <property type="match status" value="1"/>
</dbReference>
<dbReference type="Proteomes" id="UP000256514">
    <property type="component" value="Unassembled WGS sequence"/>
</dbReference>
<dbReference type="PANTHER" id="PTHR34984">
    <property type="entry name" value="CARBON STORAGE REGULATOR"/>
    <property type="match status" value="1"/>
</dbReference>
<dbReference type="HAMAP" id="MF_00167">
    <property type="entry name" value="CsrA"/>
    <property type="match status" value="1"/>
</dbReference>
<accession>A0A3D8IMS8</accession>
<comment type="caution">
    <text evidence="6">The sequence shown here is derived from an EMBL/GenBank/DDBJ whole genome shotgun (WGS) entry which is preliminary data.</text>
</comment>
<dbReference type="AlphaFoldDB" id="A0A3D8IMS8"/>
<keyword evidence="2 5" id="KW-0678">Repressor</keyword>
<organism evidence="6 7">
    <name type="scientific">Helicobacter equorum</name>
    <dbReference type="NCBI Taxonomy" id="361872"/>
    <lineage>
        <taxon>Bacteria</taxon>
        <taxon>Pseudomonadati</taxon>
        <taxon>Campylobacterota</taxon>
        <taxon>Epsilonproteobacteria</taxon>
        <taxon>Campylobacterales</taxon>
        <taxon>Helicobacteraceae</taxon>
        <taxon>Helicobacter</taxon>
    </lineage>
</organism>
<dbReference type="Gene3D" id="2.60.40.4380">
    <property type="entry name" value="Translational regulator CsrA"/>
    <property type="match status" value="1"/>
</dbReference>
<comment type="subunit">
    <text evidence="5">Homodimer; the beta-strands of each monomer intercalate to form a hydrophobic core, while the alpha-helices form wings that extend away from the core.</text>
</comment>
<dbReference type="InterPro" id="IPR003751">
    <property type="entry name" value="CsrA"/>
</dbReference>
<dbReference type="GO" id="GO:1902208">
    <property type="term" value="P:regulation of bacterial-type flagellum assembly"/>
    <property type="evidence" value="ECO:0007669"/>
    <property type="project" value="UniProtKB-UniRule"/>
</dbReference>
<dbReference type="RefSeq" id="WP_115571285.1">
    <property type="nucleotide sequence ID" value="NZ_NXLT01000005.1"/>
</dbReference>
<dbReference type="GO" id="GO:0045947">
    <property type="term" value="P:negative regulation of translational initiation"/>
    <property type="evidence" value="ECO:0007669"/>
    <property type="project" value="UniProtKB-UniRule"/>
</dbReference>
<evidence type="ECO:0000313" key="6">
    <source>
        <dbReference type="EMBL" id="RDU66587.1"/>
    </source>
</evidence>
<dbReference type="PANTHER" id="PTHR34984:SF1">
    <property type="entry name" value="CARBON STORAGE REGULATOR"/>
    <property type="match status" value="1"/>
</dbReference>
<keyword evidence="4 5" id="KW-0694">RNA-binding</keyword>
<reference evidence="6 7" key="1">
    <citation type="submission" date="2018-04" db="EMBL/GenBank/DDBJ databases">
        <title>Novel Campyloabacter and Helicobacter Species and Strains.</title>
        <authorList>
            <person name="Mannion A.J."/>
            <person name="Shen Z."/>
            <person name="Fox J.G."/>
        </authorList>
    </citation>
    <scope>NUCLEOTIDE SEQUENCE [LARGE SCALE GENOMIC DNA]</scope>
    <source>
        <strain evidence="6 7">MIT 12-6600</strain>
    </source>
</reference>
<evidence type="ECO:0000256" key="3">
    <source>
        <dbReference type="ARBA" id="ARBA00022845"/>
    </source>
</evidence>
<dbReference type="NCBIfam" id="TIGR00202">
    <property type="entry name" value="csrA"/>
    <property type="match status" value="1"/>
</dbReference>
<dbReference type="OrthoDB" id="9809061at2"/>
<evidence type="ECO:0000256" key="4">
    <source>
        <dbReference type="ARBA" id="ARBA00022884"/>
    </source>
</evidence>
<dbReference type="InterPro" id="IPR036107">
    <property type="entry name" value="CsrA_sf"/>
</dbReference>
<evidence type="ECO:0000313" key="7">
    <source>
        <dbReference type="Proteomes" id="UP000256514"/>
    </source>
</evidence>
<dbReference type="NCBIfam" id="NF001844">
    <property type="entry name" value="PRK00568.1"/>
    <property type="match status" value="1"/>
</dbReference>
<keyword evidence="7" id="KW-1185">Reference proteome</keyword>
<comment type="similarity">
    <text evidence="5">Belongs to the CsrA/RsmA family.</text>
</comment>
<keyword evidence="3 5" id="KW-0810">Translation regulation</keyword>
<sequence length="77" mass="8506">MLILSRKQDDGVMIGDDIEIKIISIDKGSVRLGFKAPSNMLILRSELKDAIAMQNQQASIHTSKDLTLPKVGTIKKK</sequence>
<evidence type="ECO:0000256" key="5">
    <source>
        <dbReference type="HAMAP-Rule" id="MF_00167"/>
    </source>
</evidence>
<keyword evidence="1 5" id="KW-0963">Cytoplasm</keyword>
<name>A0A3D8IMS8_9HELI</name>
<dbReference type="GO" id="GO:0006109">
    <property type="term" value="P:regulation of carbohydrate metabolic process"/>
    <property type="evidence" value="ECO:0007669"/>
    <property type="project" value="InterPro"/>
</dbReference>
<evidence type="ECO:0000256" key="1">
    <source>
        <dbReference type="ARBA" id="ARBA00022490"/>
    </source>
</evidence>
<dbReference type="EMBL" id="NXLT01000005">
    <property type="protein sequence ID" value="RDU66587.1"/>
    <property type="molecule type" value="Genomic_DNA"/>
</dbReference>
<dbReference type="GO" id="GO:0044781">
    <property type="term" value="P:bacterial-type flagellum organization"/>
    <property type="evidence" value="ECO:0007669"/>
    <property type="project" value="UniProtKB-KW"/>
</dbReference>
<dbReference type="GO" id="GO:0048027">
    <property type="term" value="F:mRNA 5'-UTR binding"/>
    <property type="evidence" value="ECO:0007669"/>
    <property type="project" value="UniProtKB-UniRule"/>
</dbReference>
<dbReference type="Pfam" id="PF02599">
    <property type="entry name" value="CsrA"/>
    <property type="match status" value="1"/>
</dbReference>
<dbReference type="GO" id="GO:0006402">
    <property type="term" value="P:mRNA catabolic process"/>
    <property type="evidence" value="ECO:0007669"/>
    <property type="project" value="InterPro"/>
</dbReference>
<protein>
    <recommendedName>
        <fullName evidence="5">Translational regulator CsrA</fullName>
    </recommendedName>
</protein>
<dbReference type="FunFam" id="2.60.40.4380:FF:000002">
    <property type="entry name" value="Translational regulator CsrA"/>
    <property type="match status" value="1"/>
</dbReference>
<evidence type="ECO:0000256" key="2">
    <source>
        <dbReference type="ARBA" id="ARBA00022491"/>
    </source>
</evidence>
<comment type="subcellular location">
    <subcellularLocation>
        <location evidence="5">Cytoplasm</location>
    </subcellularLocation>
</comment>